<accession>A0A3G6M0X5</accession>
<dbReference type="AlphaFoldDB" id="A0A3G6M0X5"/>
<feature type="region of interest" description="Disordered" evidence="1">
    <location>
        <begin position="1"/>
        <end position="46"/>
    </location>
</feature>
<dbReference type="KEGG" id="ccau:EG346_14170"/>
<name>A0A3G6M0X5_CHRCU</name>
<dbReference type="OrthoDB" id="1221248at2"/>
<feature type="compositionally biased region" description="Polar residues" evidence="1">
    <location>
        <begin position="14"/>
        <end position="33"/>
    </location>
</feature>
<evidence type="ECO:0008006" key="4">
    <source>
        <dbReference type="Google" id="ProtNLM"/>
    </source>
</evidence>
<organism evidence="2 3">
    <name type="scientific">Chryseobacterium carnipullorum</name>
    <dbReference type="NCBI Taxonomy" id="1124835"/>
    <lineage>
        <taxon>Bacteria</taxon>
        <taxon>Pseudomonadati</taxon>
        <taxon>Bacteroidota</taxon>
        <taxon>Flavobacteriia</taxon>
        <taxon>Flavobacteriales</taxon>
        <taxon>Weeksellaceae</taxon>
        <taxon>Chryseobacterium group</taxon>
        <taxon>Chryseobacterium</taxon>
    </lineage>
</organism>
<keyword evidence="3" id="KW-1185">Reference proteome</keyword>
<protein>
    <recommendedName>
        <fullName evidence="4">Chitinase class I</fullName>
    </recommendedName>
</protein>
<dbReference type="InterPro" id="IPR023346">
    <property type="entry name" value="Lysozyme-like_dom_sf"/>
</dbReference>
<evidence type="ECO:0000256" key="1">
    <source>
        <dbReference type="SAM" id="MobiDB-lite"/>
    </source>
</evidence>
<dbReference type="Gene3D" id="1.10.530.10">
    <property type="match status" value="1"/>
</dbReference>
<dbReference type="Proteomes" id="UP000273270">
    <property type="component" value="Chromosome"/>
</dbReference>
<gene>
    <name evidence="2" type="ORF">EG346_14170</name>
</gene>
<dbReference type="EMBL" id="CP033920">
    <property type="protein sequence ID" value="AZA49250.1"/>
    <property type="molecule type" value="Genomic_DNA"/>
</dbReference>
<dbReference type="RefSeq" id="WP_123879363.1">
    <property type="nucleotide sequence ID" value="NZ_CP033920.1"/>
</dbReference>
<sequence length="455" mass="51967">MDRLDKDTEGAVPETQTEGTAQDSDQIKAANSQKMEEKRAKNEEKDKVEDGLLLAIHGAKIKFNAHLGEFKVLTDVPTTQGKLTGTIVEKQIPNFKFYDGFQMISLTEWQDFGTAKVQENYVLLKKSTLPGTGKMPGNIPPETGKIEFITSGQVNEPESVAAKGAPVPEQKYDEKCYCDRDFTEDDIKAIIKKLRETEKIKTTSLFYDENCTLSESDKTYKRLCEELNSMMKKHNINTCIRKIHFLAQSYHESSRYGTTLEYSSGKKYNPGNHSDAKAMEHTVEGDGPRYKGRGIIQLTWRKTQKKYFSYVLEKEPGLLNTKKIDELFDRKPLYKEKYIYYKDKVDDKGKKVLNTKGKPIKEKVIEIVDVDSASLIASNLYFAFDSAGWYWENLGKTVPTGENINLVADKDDVLKVSQCINGKVKNPYGLKERKEFTKNLKLFFKYDELCISKKK</sequence>
<reference evidence="3" key="1">
    <citation type="submission" date="2018-11" db="EMBL/GenBank/DDBJ databases">
        <title>Proposal to divide the Flavobacteriaceae and reorganize its genera based on Amino Acid Identity values calculated from whole genome sequences.</title>
        <authorList>
            <person name="Nicholson A.C."/>
            <person name="Gulvik C.A."/>
            <person name="Whitney A.M."/>
            <person name="Humrighouse B.W."/>
            <person name="Bell M."/>
            <person name="Holmes B."/>
            <person name="Steigerwalt A.G."/>
            <person name="Villarma A."/>
            <person name="Sheth M."/>
            <person name="Batra D."/>
            <person name="Pryor J."/>
            <person name="Bernardet J.-F."/>
            <person name="Hugo C."/>
            <person name="Kampfer P."/>
            <person name="Newman J."/>
            <person name="McQuiston J.R."/>
        </authorList>
    </citation>
    <scope>NUCLEOTIDE SEQUENCE [LARGE SCALE GENOMIC DNA]</scope>
    <source>
        <strain evidence="3">G0188</strain>
    </source>
</reference>
<dbReference type="SUPFAM" id="SSF53955">
    <property type="entry name" value="Lysozyme-like"/>
    <property type="match status" value="1"/>
</dbReference>
<evidence type="ECO:0000313" key="2">
    <source>
        <dbReference type="EMBL" id="AZA49250.1"/>
    </source>
</evidence>
<feature type="compositionally biased region" description="Basic and acidic residues" evidence="1">
    <location>
        <begin position="34"/>
        <end position="46"/>
    </location>
</feature>
<evidence type="ECO:0000313" key="3">
    <source>
        <dbReference type="Proteomes" id="UP000273270"/>
    </source>
</evidence>
<proteinExistence type="predicted"/>